<dbReference type="Proteomes" id="UP000644140">
    <property type="component" value="Chromosome"/>
</dbReference>
<evidence type="ECO:0000313" key="1">
    <source>
        <dbReference type="EMBL" id="UUN97290.1"/>
    </source>
</evidence>
<reference evidence="1" key="1">
    <citation type="submission" date="2022-02" db="EMBL/GenBank/DDBJ databases">
        <title>Characterization of Tn125 harboring carbapenem-resistant Acinetobacter bereziniae clinical isolates.</title>
        <authorList>
            <person name="Wong N.-K."/>
            <person name="Pan Q."/>
        </authorList>
    </citation>
    <scope>NUCLEOTIDE SEQUENCE</scope>
    <source>
        <strain evidence="1">GD03393</strain>
    </source>
</reference>
<protein>
    <submittedName>
        <fullName evidence="1">Uncharacterized protein</fullName>
    </submittedName>
</protein>
<dbReference type="RefSeq" id="WP_046761317.1">
    <property type="nucleotide sequence ID" value="NZ_BKJQ01000135.1"/>
</dbReference>
<proteinExistence type="predicted"/>
<evidence type="ECO:0000313" key="2">
    <source>
        <dbReference type="Proteomes" id="UP000644140"/>
    </source>
</evidence>
<organism evidence="1 2">
    <name type="scientific">Acinetobacter bereziniae</name>
    <name type="common">Acinetobacter genomosp. 10</name>
    <dbReference type="NCBI Taxonomy" id="106648"/>
    <lineage>
        <taxon>Bacteria</taxon>
        <taxon>Pseudomonadati</taxon>
        <taxon>Pseudomonadota</taxon>
        <taxon>Gammaproteobacteria</taxon>
        <taxon>Moraxellales</taxon>
        <taxon>Moraxellaceae</taxon>
        <taxon>Acinetobacter</taxon>
    </lineage>
</organism>
<sequence length="448" mass="47170">MSQFKYLNVALLVFSGLTMASSYAATLQPLSDQQLSETTGQALMSLSYLAPTDTTNLEARRAGGDSSVGFYKLGLEATVELNANIKKLQLGCGGSNGSGSCDLDLDNVSFGCIVGASGYCITTATTNPKQPAGLDSNNSISNQVNMKDFVLTNPYFQFAIKNPNSASTREVVGIRIGAEKAEGPLSIGSLNTFSGYFTGKANLTMQGETNVSPVRSNTWNTNAISTPSAFLGLDDATILNIGLASVKYSEITANYSTVSRNGLAVSVIGNRVTQAKIQGLDLSAVVDDIMNGTSTTSALELNTSNSCVRIIGICSGSFGANIGNALLPVLRGGISDYIKQQLATGLGTTVSGLSTYQMPYNLSNVHQIDVNSNTFGIALSGQNLQYPDYAAAVSKGWSMYLQDAFTLNISDKVSSLVSNIASSSNARDGNITLLEQPYRNCYGNMTFC</sequence>
<name>A0A8I1DJH7_ACIBZ</name>
<dbReference type="EMBL" id="CP092085">
    <property type="protein sequence ID" value="UUN97290.1"/>
    <property type="molecule type" value="Genomic_DNA"/>
</dbReference>
<gene>
    <name evidence="1" type="ORF">I9054_018410</name>
</gene>
<accession>A0A8I1DJH7</accession>
<dbReference type="AlphaFoldDB" id="A0A8I1DJH7"/>